<evidence type="ECO:0000256" key="1">
    <source>
        <dbReference type="SAM" id="MobiDB-lite"/>
    </source>
</evidence>
<reference evidence="3 4" key="1">
    <citation type="journal article" date="2013" name="Proc. Natl. Acad. Sci. U.S.A.">
        <title>Fine-scale variation in meiotic recombination in Mimulus inferred from population shotgun sequencing.</title>
        <authorList>
            <person name="Hellsten U."/>
            <person name="Wright K.M."/>
            <person name="Jenkins J."/>
            <person name="Shu S."/>
            <person name="Yuan Y."/>
            <person name="Wessler S.R."/>
            <person name="Schmutz J."/>
            <person name="Willis J.H."/>
            <person name="Rokhsar D.S."/>
        </authorList>
    </citation>
    <scope>NUCLEOTIDE SEQUENCE [LARGE SCALE GENOMIC DNA]</scope>
    <source>
        <strain evidence="4">cv. DUN x IM62</strain>
    </source>
</reference>
<gene>
    <name evidence="3" type="ORF">MIMGU_mgv1a0050002mg</name>
</gene>
<keyword evidence="2" id="KW-0472">Membrane</keyword>
<proteinExistence type="predicted"/>
<keyword evidence="2" id="KW-0812">Transmembrane</keyword>
<evidence type="ECO:0000256" key="2">
    <source>
        <dbReference type="SAM" id="Phobius"/>
    </source>
</evidence>
<keyword evidence="2" id="KW-1133">Transmembrane helix</keyword>
<evidence type="ECO:0008006" key="5">
    <source>
        <dbReference type="Google" id="ProtNLM"/>
    </source>
</evidence>
<evidence type="ECO:0000313" key="4">
    <source>
        <dbReference type="Proteomes" id="UP000030748"/>
    </source>
</evidence>
<evidence type="ECO:0000313" key="3">
    <source>
        <dbReference type="EMBL" id="EYU45215.1"/>
    </source>
</evidence>
<sequence length="52" mass="5614">MTIEERRSGNLGGHNGNYNSNGEKRITYFSNSYVLGLTVVAGIGGLLFGYDT</sequence>
<dbReference type="Proteomes" id="UP000030748">
    <property type="component" value="Unassembled WGS sequence"/>
</dbReference>
<name>A0A022S1T8_ERYGU</name>
<accession>A0A022S1T8</accession>
<feature type="non-terminal residue" evidence="3">
    <location>
        <position position="52"/>
    </location>
</feature>
<organism evidence="3 4">
    <name type="scientific">Erythranthe guttata</name>
    <name type="common">Yellow monkey flower</name>
    <name type="synonym">Mimulus guttatus</name>
    <dbReference type="NCBI Taxonomy" id="4155"/>
    <lineage>
        <taxon>Eukaryota</taxon>
        <taxon>Viridiplantae</taxon>
        <taxon>Streptophyta</taxon>
        <taxon>Embryophyta</taxon>
        <taxon>Tracheophyta</taxon>
        <taxon>Spermatophyta</taxon>
        <taxon>Magnoliopsida</taxon>
        <taxon>eudicotyledons</taxon>
        <taxon>Gunneridae</taxon>
        <taxon>Pentapetalae</taxon>
        <taxon>asterids</taxon>
        <taxon>lamiids</taxon>
        <taxon>Lamiales</taxon>
        <taxon>Phrymaceae</taxon>
        <taxon>Erythranthe</taxon>
    </lineage>
</organism>
<keyword evidence="4" id="KW-1185">Reference proteome</keyword>
<dbReference type="AlphaFoldDB" id="A0A022S1T8"/>
<feature type="region of interest" description="Disordered" evidence="1">
    <location>
        <begin position="1"/>
        <end position="21"/>
    </location>
</feature>
<protein>
    <recommendedName>
        <fullName evidence="5">Major facilitator superfamily (MFS) profile domain-containing protein</fullName>
    </recommendedName>
</protein>
<feature type="transmembrane region" description="Helical" evidence="2">
    <location>
        <begin position="33"/>
        <end position="50"/>
    </location>
</feature>
<dbReference type="EMBL" id="KI630195">
    <property type="protein sequence ID" value="EYU45215.1"/>
    <property type="molecule type" value="Genomic_DNA"/>
</dbReference>